<dbReference type="Pfam" id="PF01636">
    <property type="entry name" value="APH"/>
    <property type="match status" value="1"/>
</dbReference>
<dbReference type="SUPFAM" id="SSF56112">
    <property type="entry name" value="Protein kinase-like (PK-like)"/>
    <property type="match status" value="1"/>
</dbReference>
<evidence type="ECO:0000259" key="1">
    <source>
        <dbReference type="Pfam" id="PF01636"/>
    </source>
</evidence>
<sequence>MSDTDDDRDDPDWVQREIEHKHSVILHHKPNLVIKAGYNVRPSATAALKLIRRHAPTVPTPVVHRPCEYYHFYERGTPYYGKIDMSYIDGFTLKEVWDDLVDSQKHRMCQDIWHLISQIRDVPRPEDLPSGHYRTTDGFPCLDMLVGDHRDVAPEVMDDETLRTRIIDRWPRRGPPFTLTMVEDMCPRSNVSVFTHGDIHPRHILVDDQPQPQIVGLLDWELSGWFPKWWEYYRILVSRRGGNEGPATPGEVDWTNWMERTKPRPWDITILQMAWNF</sequence>
<dbReference type="InterPro" id="IPR002575">
    <property type="entry name" value="Aminoglycoside_PTrfase"/>
</dbReference>
<dbReference type="EMBL" id="LCWV01000027">
    <property type="protein sequence ID" value="PWI66148.1"/>
    <property type="molecule type" value="Genomic_DNA"/>
</dbReference>
<dbReference type="Gene3D" id="3.90.1200.10">
    <property type="match status" value="1"/>
</dbReference>
<evidence type="ECO:0000313" key="3">
    <source>
        <dbReference type="Proteomes" id="UP000245956"/>
    </source>
</evidence>
<dbReference type="OrthoDB" id="5404599at2759"/>
<comment type="caution">
    <text evidence="2">The sequence shown here is derived from an EMBL/GenBank/DDBJ whole genome shotgun (WGS) entry which is preliminary data.</text>
</comment>
<proteinExistence type="predicted"/>
<evidence type="ECO:0000313" key="2">
    <source>
        <dbReference type="EMBL" id="PWI66148.1"/>
    </source>
</evidence>
<name>A0A2U3DV72_PURLI</name>
<gene>
    <name evidence="2" type="ORF">PCL_05366</name>
</gene>
<dbReference type="PANTHER" id="PTHR21310">
    <property type="entry name" value="AMINOGLYCOSIDE PHOSPHOTRANSFERASE-RELATED-RELATED"/>
    <property type="match status" value="1"/>
</dbReference>
<dbReference type="InterPro" id="IPR011009">
    <property type="entry name" value="Kinase-like_dom_sf"/>
</dbReference>
<dbReference type="AlphaFoldDB" id="A0A2U3DV72"/>
<protein>
    <recommendedName>
        <fullName evidence="1">Aminoglycoside phosphotransferase domain-containing protein</fullName>
    </recommendedName>
</protein>
<accession>A0A2U3DV72</accession>
<organism evidence="2 3">
    <name type="scientific">Purpureocillium lilacinum</name>
    <name type="common">Paecilomyces lilacinus</name>
    <dbReference type="NCBI Taxonomy" id="33203"/>
    <lineage>
        <taxon>Eukaryota</taxon>
        <taxon>Fungi</taxon>
        <taxon>Dikarya</taxon>
        <taxon>Ascomycota</taxon>
        <taxon>Pezizomycotina</taxon>
        <taxon>Sordariomycetes</taxon>
        <taxon>Hypocreomycetidae</taxon>
        <taxon>Hypocreales</taxon>
        <taxon>Ophiocordycipitaceae</taxon>
        <taxon>Purpureocillium</taxon>
    </lineage>
</organism>
<dbReference type="PANTHER" id="PTHR21310:SF58">
    <property type="entry name" value="AMINOGLYCOSIDE PHOSPHOTRANSFERASE DOMAIN-CONTAINING PROTEIN"/>
    <property type="match status" value="1"/>
</dbReference>
<feature type="domain" description="Aminoglycoside phosphotransferase" evidence="1">
    <location>
        <begin position="45"/>
        <end position="239"/>
    </location>
</feature>
<reference evidence="2 3" key="1">
    <citation type="journal article" date="2016" name="Front. Microbiol.">
        <title>Genome and transcriptome sequences reveal the specific parasitism of the nematophagous Purpureocillium lilacinum 36-1.</title>
        <authorList>
            <person name="Xie J."/>
            <person name="Li S."/>
            <person name="Mo C."/>
            <person name="Xiao X."/>
            <person name="Peng D."/>
            <person name="Wang G."/>
            <person name="Xiao Y."/>
        </authorList>
    </citation>
    <scope>NUCLEOTIDE SEQUENCE [LARGE SCALE GENOMIC DNA]</scope>
    <source>
        <strain evidence="2 3">36-1</strain>
    </source>
</reference>
<dbReference type="Proteomes" id="UP000245956">
    <property type="component" value="Unassembled WGS sequence"/>
</dbReference>
<dbReference type="InterPro" id="IPR051678">
    <property type="entry name" value="AGP_Transferase"/>
</dbReference>